<evidence type="ECO:0000313" key="3">
    <source>
        <dbReference type="Proteomes" id="UP001063166"/>
    </source>
</evidence>
<evidence type="ECO:0000313" key="2">
    <source>
        <dbReference type="EMBL" id="GLB38610.1"/>
    </source>
</evidence>
<sequence length="110" mass="11933">MTSTSTAPKRATIPIDSLAAALTKLGVNVSVTALLDAVEEEEANKRQNQFNDGPDSSFLAKRYNLPPEDIQNREEKETMRLALGSASIEELPPRPNYADSQAADAEDLVC</sequence>
<keyword evidence="3" id="KW-1185">Reference proteome</keyword>
<feature type="region of interest" description="Disordered" evidence="1">
    <location>
        <begin position="86"/>
        <end position="110"/>
    </location>
</feature>
<reference evidence="2" key="1">
    <citation type="submission" date="2022-07" db="EMBL/GenBank/DDBJ databases">
        <title>The genome of Lyophyllum shimeji provides insight into the initial evolution of ectomycorrhizal fungal genome.</title>
        <authorList>
            <person name="Kobayashi Y."/>
            <person name="Shibata T."/>
            <person name="Hirakawa H."/>
            <person name="Shigenobu S."/>
            <person name="Nishiyama T."/>
            <person name="Yamada A."/>
            <person name="Hasebe M."/>
            <person name="Kawaguchi M."/>
        </authorList>
    </citation>
    <scope>NUCLEOTIDE SEQUENCE</scope>
    <source>
        <strain evidence="2">AT787</strain>
    </source>
</reference>
<proteinExistence type="predicted"/>
<evidence type="ECO:0000256" key="1">
    <source>
        <dbReference type="SAM" id="MobiDB-lite"/>
    </source>
</evidence>
<dbReference type="AlphaFoldDB" id="A0A9P3PLM5"/>
<name>A0A9P3PLM5_LYOSH</name>
<feature type="region of interest" description="Disordered" evidence="1">
    <location>
        <begin position="41"/>
        <end position="74"/>
    </location>
</feature>
<protein>
    <submittedName>
        <fullName evidence="2">Uncharacterized protein</fullName>
    </submittedName>
</protein>
<gene>
    <name evidence="2" type="ORF">LshimejAT787_0504750</name>
</gene>
<organism evidence="2 3">
    <name type="scientific">Lyophyllum shimeji</name>
    <name type="common">Hon-shimeji</name>
    <name type="synonym">Tricholoma shimeji</name>
    <dbReference type="NCBI Taxonomy" id="47721"/>
    <lineage>
        <taxon>Eukaryota</taxon>
        <taxon>Fungi</taxon>
        <taxon>Dikarya</taxon>
        <taxon>Basidiomycota</taxon>
        <taxon>Agaricomycotina</taxon>
        <taxon>Agaricomycetes</taxon>
        <taxon>Agaricomycetidae</taxon>
        <taxon>Agaricales</taxon>
        <taxon>Tricholomatineae</taxon>
        <taxon>Lyophyllaceae</taxon>
        <taxon>Lyophyllum</taxon>
    </lineage>
</organism>
<dbReference type="EMBL" id="BRPK01000005">
    <property type="protein sequence ID" value="GLB38610.1"/>
    <property type="molecule type" value="Genomic_DNA"/>
</dbReference>
<comment type="caution">
    <text evidence="2">The sequence shown here is derived from an EMBL/GenBank/DDBJ whole genome shotgun (WGS) entry which is preliminary data.</text>
</comment>
<accession>A0A9P3PLM5</accession>
<dbReference type="Proteomes" id="UP001063166">
    <property type="component" value="Unassembled WGS sequence"/>
</dbReference>